<evidence type="ECO:0000259" key="3">
    <source>
        <dbReference type="Pfam" id="PF21666"/>
    </source>
</evidence>
<dbReference type="PANTHER" id="PTHR33119">
    <property type="entry name" value="IFI3P"/>
    <property type="match status" value="1"/>
</dbReference>
<keyword evidence="5" id="KW-1185">Reference proteome</keyword>
<protein>
    <submittedName>
        <fullName evidence="4">Uncharacterized protein</fullName>
    </submittedName>
</protein>
<dbReference type="Pfam" id="PF21666">
    <property type="entry name" value="DUF4246_N"/>
    <property type="match status" value="1"/>
</dbReference>
<evidence type="ECO:0000256" key="1">
    <source>
        <dbReference type="SAM" id="MobiDB-lite"/>
    </source>
</evidence>
<gene>
    <name evidence="4" type="ORF">N7498_003075</name>
</gene>
<feature type="region of interest" description="Disordered" evidence="1">
    <location>
        <begin position="368"/>
        <end position="387"/>
    </location>
</feature>
<dbReference type="EMBL" id="JAPQKR010000008">
    <property type="protein sequence ID" value="KAJ5211429.1"/>
    <property type="molecule type" value="Genomic_DNA"/>
</dbReference>
<dbReference type="Pfam" id="PF14033">
    <property type="entry name" value="DUF4246"/>
    <property type="match status" value="1"/>
</dbReference>
<accession>A0A9W9T6S3</accession>
<feature type="domain" description="DUF4246" evidence="3">
    <location>
        <begin position="22"/>
        <end position="89"/>
    </location>
</feature>
<evidence type="ECO:0000259" key="2">
    <source>
        <dbReference type="Pfam" id="PF14033"/>
    </source>
</evidence>
<dbReference type="AlphaFoldDB" id="A0A9W9T6S3"/>
<dbReference type="PANTHER" id="PTHR33119:SF1">
    <property type="entry name" value="FE2OG DIOXYGENASE DOMAIN-CONTAINING PROTEIN"/>
    <property type="match status" value="1"/>
</dbReference>
<dbReference type="GeneID" id="83177438"/>
<dbReference type="RefSeq" id="XP_058309599.1">
    <property type="nucleotide sequence ID" value="XM_058450137.1"/>
</dbReference>
<reference evidence="4" key="1">
    <citation type="submission" date="2022-12" db="EMBL/GenBank/DDBJ databases">
        <authorList>
            <person name="Petersen C."/>
        </authorList>
    </citation>
    <scope>NUCLEOTIDE SEQUENCE</scope>
    <source>
        <strain evidence="4">IBT 15544</strain>
    </source>
</reference>
<proteinExistence type="predicted"/>
<dbReference type="InterPro" id="IPR049192">
    <property type="entry name" value="DUF4246_C"/>
</dbReference>
<reference evidence="4" key="2">
    <citation type="journal article" date="2023" name="IMA Fungus">
        <title>Comparative genomic study of the Penicillium genus elucidates a diverse pangenome and 15 lateral gene transfer events.</title>
        <authorList>
            <person name="Petersen C."/>
            <person name="Sorensen T."/>
            <person name="Nielsen M.R."/>
            <person name="Sondergaard T.E."/>
            <person name="Sorensen J.L."/>
            <person name="Fitzpatrick D.A."/>
            <person name="Frisvad J.C."/>
            <person name="Nielsen K.L."/>
        </authorList>
    </citation>
    <scope>NUCLEOTIDE SEQUENCE</scope>
    <source>
        <strain evidence="4">IBT 15544</strain>
    </source>
</reference>
<sequence length="767" mass="88481">MTEETEQVDTKFDNTGHGPLRVPGFAGIPVHYELPSNARFAHGTVEWRQAPAVTARELTMVAVMNHLTDRPAWYVKIFDYEVVAEWKQETFDTTPLMSEKAWEWCVKELRDKAVDLRENRQTHIRVLDTGSCVCKADTETLDSLSAVFRGSVPALLEEQQEQRILDWQSETVLNVVDPLLFPLVYGRSLVLTDGGRVDLDDVLGCYRDATVAPKPYDRRINSQSVQKDIDRLGTPCWGISPPHGEKSEFYHWSSNYQCLPCEVEFLHDFRTEVQITSYINNLHPAHKGLYQAIEKLISMTIKPWNDCLVKGQSGWDDQFNQGQLGPVPLRIITYGVEWENELPEWALAFRIPFEPRIKIYRKAQEALQSSKDDQTRKGRKKHLDAQRRLSGLRDVADNLHKKLPPPDSDLWQRAKEYLELPEDGSNTPVAAPDDWMEGEVKPWRSIENKLKRLLRFKHPEPGTAFSYEEWKTNRHKDKAIIDIVRHRSNWDPDRQPFEPLTPPHTPYTISLQDTFRDQGLQIIIKMENIELTPKNPTYTNDSWQLDGQLNEHLAAVAIFAYDVSNITSPQISFRQYTTLDGVYYQYAEELYTTGDFNIRNLRAHRCGKGAGREIVAIADILGFDNPLDLWGDFHGTLSYQSIGSVATPQGRLITFPSVLEYRVEPFQLLDASLPGHYRSIKMYLVDPHYRVCSTRNVPPQQHHWWMQEAGNALATAGLPRELVDEIFRGTDDWPMGMEEAAHRRQNLIREHIWNEVFRLRRMPGPGF</sequence>
<dbReference type="InterPro" id="IPR025340">
    <property type="entry name" value="DUF4246"/>
</dbReference>
<dbReference type="InterPro" id="IPR049207">
    <property type="entry name" value="DUF4246_N"/>
</dbReference>
<feature type="domain" description="DUF4246" evidence="2">
    <location>
        <begin position="99"/>
        <end position="707"/>
    </location>
</feature>
<evidence type="ECO:0000313" key="5">
    <source>
        <dbReference type="Proteomes" id="UP001150904"/>
    </source>
</evidence>
<name>A0A9W9T6S3_9EURO</name>
<comment type="caution">
    <text evidence="4">The sequence shown here is derived from an EMBL/GenBank/DDBJ whole genome shotgun (WGS) entry which is preliminary data.</text>
</comment>
<organism evidence="4 5">
    <name type="scientific">Penicillium cinerascens</name>
    <dbReference type="NCBI Taxonomy" id="70096"/>
    <lineage>
        <taxon>Eukaryota</taxon>
        <taxon>Fungi</taxon>
        <taxon>Dikarya</taxon>
        <taxon>Ascomycota</taxon>
        <taxon>Pezizomycotina</taxon>
        <taxon>Eurotiomycetes</taxon>
        <taxon>Eurotiomycetidae</taxon>
        <taxon>Eurotiales</taxon>
        <taxon>Aspergillaceae</taxon>
        <taxon>Penicillium</taxon>
    </lineage>
</organism>
<dbReference type="Proteomes" id="UP001150904">
    <property type="component" value="Unassembled WGS sequence"/>
</dbReference>
<dbReference type="OrthoDB" id="415532at2759"/>
<evidence type="ECO:0000313" key="4">
    <source>
        <dbReference type="EMBL" id="KAJ5211429.1"/>
    </source>
</evidence>